<dbReference type="InterPro" id="IPR010935">
    <property type="entry name" value="SMC_hinge"/>
</dbReference>
<dbReference type="EMBL" id="GL629795">
    <property type="protein sequence ID" value="EFX00951.1"/>
    <property type="molecule type" value="Genomic_DNA"/>
</dbReference>
<dbReference type="Pfam" id="PF02463">
    <property type="entry name" value="SMC_N"/>
    <property type="match status" value="1"/>
</dbReference>
<dbReference type="eggNOG" id="KOG0250">
    <property type="taxonomic scope" value="Eukaryota"/>
</dbReference>
<evidence type="ECO:0000256" key="2">
    <source>
        <dbReference type="ARBA" id="ARBA00004286"/>
    </source>
</evidence>
<reference evidence="16 17" key="1">
    <citation type="journal article" date="2011" name="Proc. Natl. Acad. Sci. U.S.A.">
        <title>Genome and transcriptome analyses of the mountain pine beetle-fungal symbiont Grosmannia clavigera, a lodgepole pine pathogen.</title>
        <authorList>
            <person name="DiGuistini S."/>
            <person name="Wang Y."/>
            <person name="Liao N.Y."/>
            <person name="Taylor G."/>
            <person name="Tanguay P."/>
            <person name="Feau N."/>
            <person name="Henrissat B."/>
            <person name="Chan S.K."/>
            <person name="Hesse-Orce U."/>
            <person name="Alamouti S.M."/>
            <person name="Tsui C.K.M."/>
            <person name="Docking R.T."/>
            <person name="Levasseur A."/>
            <person name="Haridas S."/>
            <person name="Robertson G."/>
            <person name="Birol I."/>
            <person name="Holt R.A."/>
            <person name="Marra M.A."/>
            <person name="Hamelin R.C."/>
            <person name="Hirst M."/>
            <person name="Jones S.J.M."/>
            <person name="Bohlmann J."/>
            <person name="Breuil C."/>
        </authorList>
    </citation>
    <scope>NUCLEOTIDE SEQUENCE [LARGE SCALE GENOMIC DNA]</scope>
    <source>
        <strain evidence="17">kw1407 / UAMH 11150</strain>
    </source>
</reference>
<evidence type="ECO:0000259" key="15">
    <source>
        <dbReference type="Pfam" id="PF06470"/>
    </source>
</evidence>
<dbReference type="OrthoDB" id="10072614at2759"/>
<evidence type="ECO:0000256" key="11">
    <source>
        <dbReference type="ARBA" id="ARBA00023242"/>
    </source>
</evidence>
<feature type="domain" description="SMC hinge" evidence="15">
    <location>
        <begin position="638"/>
        <end position="750"/>
    </location>
</feature>
<dbReference type="FunCoup" id="F0XNH0">
    <property type="interactions" value="713"/>
</dbReference>
<keyword evidence="7" id="KW-0067">ATP-binding</keyword>
<dbReference type="InterPro" id="IPR027417">
    <property type="entry name" value="P-loop_NTPase"/>
</dbReference>
<dbReference type="GO" id="GO:0035861">
    <property type="term" value="C:site of double-strand break"/>
    <property type="evidence" value="ECO:0007669"/>
    <property type="project" value="TreeGrafter"/>
</dbReference>
<dbReference type="Gene3D" id="3.40.50.300">
    <property type="entry name" value="P-loop containing nucleotide triphosphate hydrolases"/>
    <property type="match status" value="2"/>
</dbReference>
<keyword evidence="9" id="KW-0233">DNA recombination</keyword>
<dbReference type="GO" id="GO:0000724">
    <property type="term" value="P:double-strand break repair via homologous recombination"/>
    <property type="evidence" value="ECO:0007669"/>
    <property type="project" value="TreeGrafter"/>
</dbReference>
<evidence type="ECO:0000256" key="1">
    <source>
        <dbReference type="ARBA" id="ARBA00004123"/>
    </source>
</evidence>
<evidence type="ECO:0000256" key="8">
    <source>
        <dbReference type="ARBA" id="ARBA00023054"/>
    </source>
</evidence>
<evidence type="ECO:0000256" key="6">
    <source>
        <dbReference type="ARBA" id="ARBA00022763"/>
    </source>
</evidence>
<evidence type="ECO:0000256" key="10">
    <source>
        <dbReference type="ARBA" id="ARBA00023204"/>
    </source>
</evidence>
<dbReference type="GO" id="GO:0005524">
    <property type="term" value="F:ATP binding"/>
    <property type="evidence" value="ECO:0007669"/>
    <property type="project" value="UniProtKB-KW"/>
</dbReference>
<dbReference type="AlphaFoldDB" id="F0XNH0"/>
<feature type="coiled-coil region" evidence="12">
    <location>
        <begin position="452"/>
        <end position="557"/>
    </location>
</feature>
<dbReference type="InterPro" id="IPR003395">
    <property type="entry name" value="RecF/RecN/SMC_N"/>
</dbReference>
<dbReference type="RefSeq" id="XP_014170433.1">
    <property type="nucleotide sequence ID" value="XM_014314958.1"/>
</dbReference>
<keyword evidence="10" id="KW-0234">DNA repair</keyword>
<evidence type="ECO:0000256" key="5">
    <source>
        <dbReference type="ARBA" id="ARBA00022741"/>
    </source>
</evidence>
<feature type="domain" description="RecF/RecN/SMC N-terminal" evidence="14">
    <location>
        <begin position="183"/>
        <end position="1196"/>
    </location>
</feature>
<dbReference type="GO" id="GO:0005634">
    <property type="term" value="C:nucleus"/>
    <property type="evidence" value="ECO:0007669"/>
    <property type="project" value="UniProtKB-SubCell"/>
</dbReference>
<evidence type="ECO:0000256" key="4">
    <source>
        <dbReference type="ARBA" id="ARBA00022454"/>
    </source>
</evidence>
<dbReference type="PANTHER" id="PTHR19306:SF6">
    <property type="entry name" value="STRUCTURAL MAINTENANCE OF CHROMOSOMES PROTEIN 6"/>
    <property type="match status" value="1"/>
</dbReference>
<evidence type="ECO:0000259" key="14">
    <source>
        <dbReference type="Pfam" id="PF02463"/>
    </source>
</evidence>
<evidence type="ECO:0000256" key="3">
    <source>
        <dbReference type="ARBA" id="ARBA00006793"/>
    </source>
</evidence>
<organism evidence="17">
    <name type="scientific">Grosmannia clavigera (strain kw1407 / UAMH 11150)</name>
    <name type="common">Blue stain fungus</name>
    <name type="synonym">Graphiocladiella clavigera</name>
    <dbReference type="NCBI Taxonomy" id="655863"/>
    <lineage>
        <taxon>Eukaryota</taxon>
        <taxon>Fungi</taxon>
        <taxon>Dikarya</taxon>
        <taxon>Ascomycota</taxon>
        <taxon>Pezizomycotina</taxon>
        <taxon>Sordariomycetes</taxon>
        <taxon>Sordariomycetidae</taxon>
        <taxon>Ophiostomatales</taxon>
        <taxon>Ophiostomataceae</taxon>
        <taxon>Leptographium</taxon>
    </lineage>
</organism>
<keyword evidence="4" id="KW-0158">Chromosome</keyword>
<feature type="compositionally biased region" description="Acidic residues" evidence="13">
    <location>
        <begin position="97"/>
        <end position="108"/>
    </location>
</feature>
<evidence type="ECO:0000256" key="13">
    <source>
        <dbReference type="SAM" id="MobiDB-lite"/>
    </source>
</evidence>
<name>F0XNH0_GROCL</name>
<dbReference type="PANTHER" id="PTHR19306">
    <property type="entry name" value="STRUCTURAL MAINTENANCE OF CHROMOSOMES 5,6 SMC5, SMC6"/>
    <property type="match status" value="1"/>
</dbReference>
<keyword evidence="5" id="KW-0547">Nucleotide-binding</keyword>
<dbReference type="InParanoid" id="F0XNH0"/>
<evidence type="ECO:0000256" key="9">
    <source>
        <dbReference type="ARBA" id="ARBA00023172"/>
    </source>
</evidence>
<dbReference type="GO" id="GO:0003684">
    <property type="term" value="F:damaged DNA binding"/>
    <property type="evidence" value="ECO:0007669"/>
    <property type="project" value="TreeGrafter"/>
</dbReference>
<keyword evidence="8 12" id="KW-0175">Coiled coil</keyword>
<dbReference type="HOGENOM" id="CLU_009063_0_0_1"/>
<evidence type="ECO:0000313" key="16">
    <source>
        <dbReference type="EMBL" id="EFX00951.1"/>
    </source>
</evidence>
<feature type="compositionally biased region" description="Polar residues" evidence="13">
    <location>
        <begin position="42"/>
        <end position="53"/>
    </location>
</feature>
<dbReference type="SUPFAM" id="SSF52540">
    <property type="entry name" value="P-loop containing nucleoside triphosphate hydrolases"/>
    <property type="match status" value="1"/>
</dbReference>
<dbReference type="GO" id="GO:0003697">
    <property type="term" value="F:single-stranded DNA binding"/>
    <property type="evidence" value="ECO:0007669"/>
    <property type="project" value="TreeGrafter"/>
</dbReference>
<protein>
    <submittedName>
        <fullName evidence="16">DNA repair protein</fullName>
    </submittedName>
</protein>
<gene>
    <name evidence="16" type="ORF">CMQ_2032</name>
</gene>
<evidence type="ECO:0000256" key="7">
    <source>
        <dbReference type="ARBA" id="ARBA00022840"/>
    </source>
</evidence>
<comment type="subcellular location">
    <subcellularLocation>
        <location evidence="2">Chromosome</location>
    </subcellularLocation>
    <subcellularLocation>
        <location evidence="1">Nucleus</location>
    </subcellularLocation>
</comment>
<proteinExistence type="inferred from homology"/>
<feature type="coiled-coil region" evidence="12">
    <location>
        <begin position="815"/>
        <end position="992"/>
    </location>
</feature>
<sequence length="1225" mass="139191">MPGRTSRIGSDGAGPSQRKRSRRTMEDASVGDEDMEVVAITEASSSLQYSSVSKRVRISDVNEDFVRRRSGPLKSQHENTQDEQENSILTDGGDSGASDDADSEEDAGSVEQDRSTLQPDDGPPEQQAASQYELMRDMGFEHLLHEEEDDMVATQRLQQRAQQNATVTADISGENRRAENGIIERVTCVNFMCHTRLECELGPLLNFIVGENGSGKSAILTAITLCLGAKASATNRGGSLKNFIKEGEERGILAVRIKNCGEDAYEHDVYGDSIIVERHFSKTGTSSFKLKSATGGLISNKRADVDDIVEYYYLQVDNPLNVLSQDNARQFLNSSSASLKYKFFVQGVQLEQLDKDYQLVKQYLDAHDERIPQLEEQVRRLKQNFEEAQKLHKIIQDNQDMRLKKRLYTNQLAWSQVVEQERILEMCEQAVLEAGNNITEAEAVRDAAAQKLEIEDDKLRRTEDTLSTLEAEDGSYKERVERATEEYDASVKELRGLHADERDIHSRLKAAADRAKDLDNKIREEQQRLEDANGNVHREMQARHDGAKQKVEDIAQDLVHEQERLPQLQKNFAAAQVASQKLATDVFRKNEDVRAREVRIRSLEQSRGSLSQYDAFDPRMAELVAMIERDGRFLRKPVGPLGSKVRVQKPIWAPIMEKTFGSALNGFIVTSQDDQQRLSGLIKRLNMGNIPVFIANSRPINTEGKEPDPQFDTILRILEFDDVLVRDQFIINNYIEQVVLVEDRKKAQQVMFNGAVPRNVVACLTLHDKKRGEGLRLTSRGNGNVSTTPVIPVLSQRPRMKTDVGSQIAVQTDILAQNREELQALKMQLNELQQEERRCEAEIGTQKRRLETLKRAEHAASAALRQAEEELDRFDGADGRLQALQEELNTAKQEKDQFGGQYGDVNVKKNQQSVEVEKLKRKLEAEKEERKDFRAKIEKSMRVVEKMRDLRRVALVAKNEAFERIGLLEERKEAASRKRDRQAEQVEDFAKQAATVSPKRVEIPEGETFASVEKKLETLVRQLDVRRRKVGMTDEEASNRVVMTKVAYEKIKDICDVSKEHVQAIKNALVKRLEKWREFQRYISANSRTSFIYLLSERGYRGKLLLDHKNKKLQVQVEPDDTRRTVSGRDTKTLSGGEKSFSSICLLLSIWEAMGSRMRCLDEFDVFMDNVNRDVSTNMLVDAARRSVGRQYIFITPNAIQGSARHAPDVKIIRLTDPRQRTLDA</sequence>
<keyword evidence="17" id="KW-1185">Reference proteome</keyword>
<dbReference type="GeneID" id="25974977"/>
<keyword evidence="6" id="KW-0227">DNA damage</keyword>
<feature type="region of interest" description="Disordered" evidence="13">
    <location>
        <begin position="1"/>
        <end position="128"/>
    </location>
</feature>
<dbReference type="GO" id="GO:0051276">
    <property type="term" value="P:chromosome organization"/>
    <property type="evidence" value="ECO:0007669"/>
    <property type="project" value="InterPro"/>
</dbReference>
<dbReference type="Proteomes" id="UP000007796">
    <property type="component" value="Unassembled WGS sequence"/>
</dbReference>
<dbReference type="STRING" id="655863.F0XNH0"/>
<evidence type="ECO:0000313" key="17">
    <source>
        <dbReference type="Proteomes" id="UP000007796"/>
    </source>
</evidence>
<comment type="similarity">
    <text evidence="3">Belongs to the SMC family. SMC6 subfamily.</text>
</comment>
<keyword evidence="11" id="KW-0539">Nucleus</keyword>
<dbReference type="GO" id="GO:0030915">
    <property type="term" value="C:Smc5-Smc6 complex"/>
    <property type="evidence" value="ECO:0007669"/>
    <property type="project" value="TreeGrafter"/>
</dbReference>
<feature type="compositionally biased region" description="Basic and acidic residues" evidence="13">
    <location>
        <begin position="57"/>
        <end position="67"/>
    </location>
</feature>
<dbReference type="Pfam" id="PF06470">
    <property type="entry name" value="SMC_hinge"/>
    <property type="match status" value="1"/>
</dbReference>
<accession>F0XNH0</accession>
<evidence type="ECO:0000256" key="12">
    <source>
        <dbReference type="SAM" id="Coils"/>
    </source>
</evidence>
<feature type="coiled-coil region" evidence="12">
    <location>
        <begin position="364"/>
        <end position="398"/>
    </location>
</feature>